<organism evidence="1 2">
    <name type="scientific">Clostridium paraputrificum</name>
    <dbReference type="NCBI Taxonomy" id="29363"/>
    <lineage>
        <taxon>Bacteria</taxon>
        <taxon>Bacillati</taxon>
        <taxon>Bacillota</taxon>
        <taxon>Clostridia</taxon>
        <taxon>Eubacteriales</taxon>
        <taxon>Clostridiaceae</taxon>
        <taxon>Clostridium</taxon>
    </lineage>
</organism>
<accession>A0A1B8RSS5</accession>
<evidence type="ECO:0000313" key="2">
    <source>
        <dbReference type="Proteomes" id="UP000092714"/>
    </source>
</evidence>
<dbReference type="AlphaFoldDB" id="A0A1B8RSS5"/>
<dbReference type="RefSeq" id="WP_065254270.1">
    <property type="nucleotide sequence ID" value="NZ_MAPZ01000010.1"/>
</dbReference>
<evidence type="ECO:0000313" key="1">
    <source>
        <dbReference type="EMBL" id="OBY11852.1"/>
    </source>
</evidence>
<dbReference type="EMBL" id="MAPZ01000010">
    <property type="protein sequence ID" value="OBY11852.1"/>
    <property type="molecule type" value="Genomic_DNA"/>
</dbReference>
<comment type="caution">
    <text evidence="1">The sequence shown here is derived from an EMBL/GenBank/DDBJ whole genome shotgun (WGS) entry which is preliminary data.</text>
</comment>
<name>A0A1B8RSS5_9CLOT</name>
<reference evidence="1 2" key="1">
    <citation type="submission" date="2016-06" db="EMBL/GenBank/DDBJ databases">
        <authorList>
            <person name="Kjaerup R.B."/>
            <person name="Dalgaard T.S."/>
            <person name="Juul-Madsen H.R."/>
        </authorList>
    </citation>
    <scope>NUCLEOTIDE SEQUENCE [LARGE SCALE GENOMIC DNA]</scope>
    <source>
        <strain evidence="1 2">373-A1</strain>
    </source>
</reference>
<protein>
    <submittedName>
        <fullName evidence="1">Uncharacterized protein</fullName>
    </submittedName>
</protein>
<dbReference type="Proteomes" id="UP000092714">
    <property type="component" value="Unassembled WGS sequence"/>
</dbReference>
<proteinExistence type="predicted"/>
<sequence>MYESDVIVITDREGNMRPLRFRIEENDEQIVIRVKNFFGAIKLRDREIYNCECSINNVMKMAKLFFYPEEKKWYCNIK</sequence>
<keyword evidence="2" id="KW-1185">Reference proteome</keyword>
<gene>
    <name evidence="1" type="ORF">CP373A1_02700</name>
</gene>